<dbReference type="AlphaFoldDB" id="X0W7Z5"/>
<comment type="caution">
    <text evidence="9">The sequence shown here is derived from an EMBL/GenBank/DDBJ whole genome shotgun (WGS) entry which is preliminary data.</text>
</comment>
<evidence type="ECO:0000256" key="6">
    <source>
        <dbReference type="ARBA" id="ARBA00023239"/>
    </source>
</evidence>
<dbReference type="GO" id="GO:0015940">
    <property type="term" value="P:pantothenate biosynthetic process"/>
    <property type="evidence" value="ECO:0007669"/>
    <property type="project" value="UniProtKB-KW"/>
</dbReference>
<evidence type="ECO:0000256" key="7">
    <source>
        <dbReference type="ARBA" id="ARBA00023270"/>
    </source>
</evidence>
<dbReference type="GO" id="GO:0005829">
    <property type="term" value="C:cytosol"/>
    <property type="evidence" value="ECO:0007669"/>
    <property type="project" value="TreeGrafter"/>
</dbReference>
<dbReference type="PANTHER" id="PTHR21012:SF0">
    <property type="entry name" value="ASPARTATE 1-DECARBOXYLASE"/>
    <property type="match status" value="1"/>
</dbReference>
<keyword evidence="6" id="KW-0456">Lyase</keyword>
<evidence type="ECO:0000256" key="3">
    <source>
        <dbReference type="ARBA" id="ARBA00022793"/>
    </source>
</evidence>
<gene>
    <name evidence="9" type="ORF">S01H1_55730</name>
</gene>
<keyword evidence="7" id="KW-0704">Schiff base</keyword>
<keyword evidence="1" id="KW-0963">Cytoplasm</keyword>
<dbReference type="GO" id="GO:0006523">
    <property type="term" value="P:alanine biosynthetic process"/>
    <property type="evidence" value="ECO:0007669"/>
    <property type="project" value="InterPro"/>
</dbReference>
<evidence type="ECO:0000256" key="4">
    <source>
        <dbReference type="ARBA" id="ARBA00022813"/>
    </source>
</evidence>
<evidence type="ECO:0000256" key="1">
    <source>
        <dbReference type="ARBA" id="ARBA00022490"/>
    </source>
</evidence>
<keyword evidence="2" id="KW-0566">Pantothenate biosynthesis</keyword>
<evidence type="ECO:0000256" key="8">
    <source>
        <dbReference type="ARBA" id="ARBA00023317"/>
    </source>
</evidence>
<dbReference type="PANTHER" id="PTHR21012">
    <property type="entry name" value="ASPARTATE 1-DECARBOXYLASE"/>
    <property type="match status" value="1"/>
</dbReference>
<keyword evidence="8" id="KW-0670">Pyruvate</keyword>
<evidence type="ECO:0000256" key="5">
    <source>
        <dbReference type="ARBA" id="ARBA00023145"/>
    </source>
</evidence>
<dbReference type="InterPro" id="IPR003190">
    <property type="entry name" value="Asp_decarbox"/>
</dbReference>
<proteinExistence type="inferred from homology"/>
<reference evidence="9" key="1">
    <citation type="journal article" date="2014" name="Front. Microbiol.">
        <title>High frequency of phylogenetically diverse reductive dehalogenase-homologous genes in deep subseafloor sedimentary metagenomes.</title>
        <authorList>
            <person name="Kawai M."/>
            <person name="Futagami T."/>
            <person name="Toyoda A."/>
            <person name="Takaki Y."/>
            <person name="Nishi S."/>
            <person name="Hori S."/>
            <person name="Arai W."/>
            <person name="Tsubouchi T."/>
            <person name="Morono Y."/>
            <person name="Uchiyama I."/>
            <person name="Ito T."/>
            <person name="Fujiyama A."/>
            <person name="Inagaki F."/>
            <person name="Takami H."/>
        </authorList>
    </citation>
    <scope>NUCLEOTIDE SEQUENCE</scope>
    <source>
        <strain evidence="9">Expedition CK06-06</strain>
    </source>
</reference>
<dbReference type="Gene3D" id="2.40.40.20">
    <property type="match status" value="1"/>
</dbReference>
<dbReference type="NCBIfam" id="TIGR00223">
    <property type="entry name" value="panD"/>
    <property type="match status" value="1"/>
</dbReference>
<evidence type="ECO:0008006" key="10">
    <source>
        <dbReference type="Google" id="ProtNLM"/>
    </source>
</evidence>
<accession>X0W7Z5</accession>
<sequence length="117" mass="13278">MLRMMCKSKIHNARITKTELLYEGSVGIDKKMLEASNIYPNEIVQVLNVNNGSRFETYVIEEKENSGEVALYGPAARMGENGDTVIIMSRALVEAKEVQNLRTKIVYVDEKNRIVKK</sequence>
<name>X0W7Z5_9ZZZZ</name>
<dbReference type="InterPro" id="IPR009010">
    <property type="entry name" value="Asp_de-COase-like_dom_sf"/>
</dbReference>
<evidence type="ECO:0000313" key="9">
    <source>
        <dbReference type="EMBL" id="GAG27059.1"/>
    </source>
</evidence>
<keyword evidence="5" id="KW-0865">Zymogen</keyword>
<dbReference type="Pfam" id="PF02261">
    <property type="entry name" value="Asp_decarbox"/>
    <property type="match status" value="1"/>
</dbReference>
<protein>
    <recommendedName>
        <fullName evidence="10">Aspartate 1-decarboxylase</fullName>
    </recommendedName>
</protein>
<dbReference type="EMBL" id="BARS01036239">
    <property type="protein sequence ID" value="GAG27059.1"/>
    <property type="molecule type" value="Genomic_DNA"/>
</dbReference>
<dbReference type="HAMAP" id="MF_00446">
    <property type="entry name" value="PanD"/>
    <property type="match status" value="1"/>
</dbReference>
<keyword evidence="4" id="KW-0068">Autocatalytic cleavage</keyword>
<dbReference type="GO" id="GO:0004068">
    <property type="term" value="F:aspartate 1-decarboxylase activity"/>
    <property type="evidence" value="ECO:0007669"/>
    <property type="project" value="InterPro"/>
</dbReference>
<dbReference type="CDD" id="cd06919">
    <property type="entry name" value="Asp_decarbox"/>
    <property type="match status" value="1"/>
</dbReference>
<organism evidence="9">
    <name type="scientific">marine sediment metagenome</name>
    <dbReference type="NCBI Taxonomy" id="412755"/>
    <lineage>
        <taxon>unclassified sequences</taxon>
        <taxon>metagenomes</taxon>
        <taxon>ecological metagenomes</taxon>
    </lineage>
</organism>
<dbReference type="SUPFAM" id="SSF50692">
    <property type="entry name" value="ADC-like"/>
    <property type="match status" value="1"/>
</dbReference>
<dbReference type="PIRSF" id="PIRSF006246">
    <property type="entry name" value="Asp_decarbox"/>
    <property type="match status" value="1"/>
</dbReference>
<keyword evidence="3" id="KW-0210">Decarboxylase</keyword>
<evidence type="ECO:0000256" key="2">
    <source>
        <dbReference type="ARBA" id="ARBA00022655"/>
    </source>
</evidence>